<organism evidence="2 3">
    <name type="scientific">Pseudolysinimonas kribbensis</name>
    <dbReference type="NCBI Taxonomy" id="433641"/>
    <lineage>
        <taxon>Bacteria</taxon>
        <taxon>Bacillati</taxon>
        <taxon>Actinomycetota</taxon>
        <taxon>Actinomycetes</taxon>
        <taxon>Micrococcales</taxon>
        <taxon>Microbacteriaceae</taxon>
        <taxon>Pseudolysinimonas</taxon>
    </lineage>
</organism>
<feature type="coiled-coil region" evidence="1">
    <location>
        <begin position="84"/>
        <end position="111"/>
    </location>
</feature>
<comment type="caution">
    <text evidence="2">The sequence shown here is derived from an EMBL/GenBank/DDBJ whole genome shotgun (WGS) entry which is preliminary data.</text>
</comment>
<name>A0ABQ6K0V3_9MICO</name>
<dbReference type="InterPro" id="IPR036689">
    <property type="entry name" value="ESAT-6-like_sf"/>
</dbReference>
<dbReference type="RefSeq" id="WP_284252435.1">
    <property type="nucleotide sequence ID" value="NZ_BSVB01000001.1"/>
</dbReference>
<dbReference type="Proteomes" id="UP001157034">
    <property type="component" value="Unassembled WGS sequence"/>
</dbReference>
<dbReference type="EMBL" id="BSVB01000001">
    <property type="protein sequence ID" value="GMA93577.1"/>
    <property type="molecule type" value="Genomic_DNA"/>
</dbReference>
<reference evidence="3" key="1">
    <citation type="journal article" date="2019" name="Int. J. Syst. Evol. Microbiol.">
        <title>The Global Catalogue of Microorganisms (GCM) 10K type strain sequencing project: providing services to taxonomists for standard genome sequencing and annotation.</title>
        <authorList>
            <consortium name="The Broad Institute Genomics Platform"/>
            <consortium name="The Broad Institute Genome Sequencing Center for Infectious Disease"/>
            <person name="Wu L."/>
            <person name="Ma J."/>
        </authorList>
    </citation>
    <scope>NUCLEOTIDE SEQUENCE [LARGE SCALE GENOMIC DNA]</scope>
    <source>
        <strain evidence="3">NBRC 108894</strain>
    </source>
</reference>
<dbReference type="Gene3D" id="1.10.287.1060">
    <property type="entry name" value="ESAT-6-like"/>
    <property type="match status" value="1"/>
</dbReference>
<accession>A0ABQ6K0V3</accession>
<evidence type="ECO:0000313" key="3">
    <source>
        <dbReference type="Proteomes" id="UP001157034"/>
    </source>
</evidence>
<evidence type="ECO:0000256" key="1">
    <source>
        <dbReference type="SAM" id="Coils"/>
    </source>
</evidence>
<keyword evidence="1" id="KW-0175">Coiled coil</keyword>
<keyword evidence="3" id="KW-1185">Reference proteome</keyword>
<evidence type="ECO:0000313" key="2">
    <source>
        <dbReference type="EMBL" id="GMA93577.1"/>
    </source>
</evidence>
<sequence length="185" mass="20221">MTRWQRTTPDAGDPAGIRRVAARRESWADELGEHSLTRLRDVIGDASDSRWTGAAATAFSEQAGQLPGLVSGLIERARDEADALRRYAAAIDRIADEAAALRTQLAGLRSAISRDASRLRTLRAADDPAEADRIRAVQLTSDLAGSRHSLASLDARWDELADERRRADATCAAALRPRRRRRSGP</sequence>
<dbReference type="SUPFAM" id="SSF140453">
    <property type="entry name" value="EsxAB dimer-like"/>
    <property type="match status" value="1"/>
</dbReference>
<gene>
    <name evidence="2" type="ORF">GCM10025881_04010</name>
</gene>
<proteinExistence type="predicted"/>
<protein>
    <submittedName>
        <fullName evidence="2">Uncharacterized protein</fullName>
    </submittedName>
</protein>